<dbReference type="EMBL" id="BMJC01000006">
    <property type="protein sequence ID" value="GGB21988.1"/>
    <property type="molecule type" value="Genomic_DNA"/>
</dbReference>
<dbReference type="Gene3D" id="3.30.10.20">
    <property type="match status" value="3"/>
</dbReference>
<dbReference type="SMART" id="SM00740">
    <property type="entry name" value="PASTA"/>
    <property type="match status" value="2"/>
</dbReference>
<feature type="domain" description="PASTA" evidence="2">
    <location>
        <begin position="39"/>
        <end position="105"/>
    </location>
</feature>
<evidence type="ECO:0000313" key="3">
    <source>
        <dbReference type="EMBL" id="GGB21988.1"/>
    </source>
</evidence>
<evidence type="ECO:0000313" key="4">
    <source>
        <dbReference type="Proteomes" id="UP000607559"/>
    </source>
</evidence>
<proteinExistence type="predicted"/>
<dbReference type="RefSeq" id="WP_188937364.1">
    <property type="nucleotide sequence ID" value="NZ_BMJC01000006.1"/>
</dbReference>
<dbReference type="Proteomes" id="UP000607559">
    <property type="component" value="Unassembled WGS sequence"/>
</dbReference>
<reference evidence="3" key="2">
    <citation type="submission" date="2020-09" db="EMBL/GenBank/DDBJ databases">
        <authorList>
            <person name="Sun Q."/>
            <person name="Zhou Y."/>
        </authorList>
    </citation>
    <scope>NUCLEOTIDE SEQUENCE</scope>
    <source>
        <strain evidence="3">CGMCC 1.15448</strain>
    </source>
</reference>
<gene>
    <name evidence="3" type="ORF">GCM10011511_52310</name>
</gene>
<comment type="caution">
    <text evidence="3">The sequence shown here is derived from an EMBL/GenBank/DDBJ whole genome shotgun (WGS) entry which is preliminary data.</text>
</comment>
<dbReference type="Pfam" id="PF03793">
    <property type="entry name" value="PASTA"/>
    <property type="match status" value="2"/>
</dbReference>
<evidence type="ECO:0000256" key="1">
    <source>
        <dbReference type="SAM" id="MobiDB-lite"/>
    </source>
</evidence>
<dbReference type="AlphaFoldDB" id="A0A8J2XU15"/>
<sequence length="275" mass="30240">MFKFITSKPLWVNMLAGVVLLLLLLLLFLGSLALLTQHGKTMKIPSVTGLSFDEARKTLQSQGFEVQIQDSVYNDTMRPLQVVKQFPEADNQVKINRTIYLTINRSQAPFIQMPNLVSMSFRNAEMILRQYGLKLGDTIFKPDFARNSVLEQQYKGAAIKPGTQIQQGSAIALVLGNGIGGGQGFIVPDLFGLTYLQAKARLDSMGISFGAVVPGKDVRDSAEAFIFWQDPPQLNEDGLPNRIRPGQSIDIKLQAQRPARGGDSTQQAPAPSGYQ</sequence>
<feature type="region of interest" description="Disordered" evidence="1">
    <location>
        <begin position="236"/>
        <end position="275"/>
    </location>
</feature>
<accession>A0A8J2XU15</accession>
<feature type="compositionally biased region" description="Polar residues" evidence="1">
    <location>
        <begin position="263"/>
        <end position="275"/>
    </location>
</feature>
<dbReference type="InterPro" id="IPR005543">
    <property type="entry name" value="PASTA_dom"/>
</dbReference>
<reference evidence="3" key="1">
    <citation type="journal article" date="2014" name="Int. J. Syst. Evol. Microbiol.">
        <title>Complete genome sequence of Corynebacterium casei LMG S-19264T (=DSM 44701T), isolated from a smear-ripened cheese.</title>
        <authorList>
            <consortium name="US DOE Joint Genome Institute (JGI-PGF)"/>
            <person name="Walter F."/>
            <person name="Albersmeier A."/>
            <person name="Kalinowski J."/>
            <person name="Ruckert C."/>
        </authorList>
    </citation>
    <scope>NUCLEOTIDE SEQUENCE</scope>
    <source>
        <strain evidence="3">CGMCC 1.15448</strain>
    </source>
</reference>
<keyword evidence="4" id="KW-1185">Reference proteome</keyword>
<organism evidence="3 4">
    <name type="scientific">Puia dinghuensis</name>
    <dbReference type="NCBI Taxonomy" id="1792502"/>
    <lineage>
        <taxon>Bacteria</taxon>
        <taxon>Pseudomonadati</taxon>
        <taxon>Bacteroidota</taxon>
        <taxon>Chitinophagia</taxon>
        <taxon>Chitinophagales</taxon>
        <taxon>Chitinophagaceae</taxon>
        <taxon>Puia</taxon>
    </lineage>
</organism>
<dbReference type="PROSITE" id="PS51178">
    <property type="entry name" value="PASTA"/>
    <property type="match status" value="1"/>
</dbReference>
<evidence type="ECO:0000259" key="2">
    <source>
        <dbReference type="PROSITE" id="PS51178"/>
    </source>
</evidence>
<dbReference type="CDD" id="cd06577">
    <property type="entry name" value="PASTA_pknB"/>
    <property type="match status" value="3"/>
</dbReference>
<name>A0A8J2XU15_9BACT</name>
<protein>
    <recommendedName>
        <fullName evidence="2">PASTA domain-containing protein</fullName>
    </recommendedName>
</protein>